<reference evidence="2" key="1">
    <citation type="submission" date="2022-10" db="EMBL/GenBank/DDBJ databases">
        <title>The complete genomes of actinobacterial strains from the NBC collection.</title>
        <authorList>
            <person name="Joergensen T.S."/>
            <person name="Alvarez Arevalo M."/>
            <person name="Sterndorff E.B."/>
            <person name="Faurdal D."/>
            <person name="Vuksanovic O."/>
            <person name="Mourched A.-S."/>
            <person name="Charusanti P."/>
            <person name="Shaw S."/>
            <person name="Blin K."/>
            <person name="Weber T."/>
        </authorList>
    </citation>
    <scope>NUCLEOTIDE SEQUENCE</scope>
    <source>
        <strain evidence="2">NBC_00093</strain>
    </source>
</reference>
<sequence>MATPPTARYCQCSTRLARDNTGSQCHACQRKQQAVTAAQPPQVAASFWDDERMREALDSWHMGRVLYAYRTHPDHGRVLSQEAVADWLGLTQAQLSRIENGTAPQDLGKLMQWAHSLRVPADLLWFKVRSAERSITGNATTTRSEPTTPTAQGGLLLPVVINGHSVMVPVDARTLEESGLGSLIDQPASVTEHEAMSPLNRRSLLKGGIAAAALPGLGLDELQHVASALDDARRYMDGPVVDYLRRQIASCKQDDGALGPKKTLPVMLGLLGAIEQHARDVRPNIRRELLAIGADGAEFAGWLYRDVHQPLTAGFWYDRAMEWAQEANDPAMQAYVLLKKSQMAYDERDALRVLTLAQAASHERYQLPPRVRAEVAQQEALGYAMLGEPLDVVKEKLEDAHGLLASIPTDEPPALNAYFTENTLLLRNASSYTEAGKPAMAADLFGEVIASGVLSKRDTGYFNARRAVAVALSGEPDQAAALGRESAEVAHALKSQRTVRVLTEVLHTLGRWESRPAVREFREALRTAS</sequence>
<dbReference type="EMBL" id="CP108222">
    <property type="protein sequence ID" value="WTT21389.1"/>
    <property type="molecule type" value="Genomic_DNA"/>
</dbReference>
<gene>
    <name evidence="2" type="ORF">OHA22_40600</name>
</gene>
<evidence type="ECO:0000259" key="1">
    <source>
        <dbReference type="PROSITE" id="PS50943"/>
    </source>
</evidence>
<feature type="domain" description="HTH cro/C1-type" evidence="1">
    <location>
        <begin position="79"/>
        <end position="124"/>
    </location>
</feature>
<dbReference type="AlphaFoldDB" id="A0AAU2A9L1"/>
<dbReference type="SMART" id="SM00530">
    <property type="entry name" value="HTH_XRE"/>
    <property type="match status" value="1"/>
</dbReference>
<dbReference type="SUPFAM" id="SSF47413">
    <property type="entry name" value="lambda repressor-like DNA-binding domains"/>
    <property type="match status" value="1"/>
</dbReference>
<dbReference type="PROSITE" id="PS50943">
    <property type="entry name" value="HTH_CROC1"/>
    <property type="match status" value="1"/>
</dbReference>
<protein>
    <submittedName>
        <fullName evidence="2">Helix-turn-helix transcriptional regulator</fullName>
    </submittedName>
</protein>
<dbReference type="InterPro" id="IPR010982">
    <property type="entry name" value="Lambda_DNA-bd_dom_sf"/>
</dbReference>
<dbReference type="GO" id="GO:0003677">
    <property type="term" value="F:DNA binding"/>
    <property type="evidence" value="ECO:0007669"/>
    <property type="project" value="InterPro"/>
</dbReference>
<accession>A0AAU2A9L1</accession>
<dbReference type="CDD" id="cd00093">
    <property type="entry name" value="HTH_XRE"/>
    <property type="match status" value="1"/>
</dbReference>
<dbReference type="InterPro" id="IPR001387">
    <property type="entry name" value="Cro/C1-type_HTH"/>
</dbReference>
<dbReference type="Gene3D" id="1.10.260.40">
    <property type="entry name" value="lambda repressor-like DNA-binding domains"/>
    <property type="match status" value="1"/>
</dbReference>
<organism evidence="2">
    <name type="scientific">Streptomyces sp. NBC_00093</name>
    <dbReference type="NCBI Taxonomy" id="2975649"/>
    <lineage>
        <taxon>Bacteria</taxon>
        <taxon>Bacillati</taxon>
        <taxon>Actinomycetota</taxon>
        <taxon>Actinomycetes</taxon>
        <taxon>Kitasatosporales</taxon>
        <taxon>Streptomycetaceae</taxon>
        <taxon>Streptomyces</taxon>
    </lineage>
</organism>
<proteinExistence type="predicted"/>
<dbReference type="Pfam" id="PF01381">
    <property type="entry name" value="HTH_3"/>
    <property type="match status" value="1"/>
</dbReference>
<evidence type="ECO:0000313" key="2">
    <source>
        <dbReference type="EMBL" id="WTT21389.1"/>
    </source>
</evidence>
<name>A0AAU2A9L1_9ACTN</name>